<dbReference type="GO" id="GO:0046872">
    <property type="term" value="F:metal ion binding"/>
    <property type="evidence" value="ECO:0007669"/>
    <property type="project" value="UniProtKB-KW"/>
</dbReference>
<evidence type="ECO:0000256" key="9">
    <source>
        <dbReference type="SAM" id="Phobius"/>
    </source>
</evidence>
<dbReference type="PANTHER" id="PTHR10953:SF9">
    <property type="entry name" value="UBIQUITIN-LIKE MODIFIER-ACTIVATING ENZYME 5"/>
    <property type="match status" value="1"/>
</dbReference>
<dbReference type="GO" id="GO:0071566">
    <property type="term" value="F:UFM1 activating enzyme activity"/>
    <property type="evidence" value="ECO:0007669"/>
    <property type="project" value="TreeGrafter"/>
</dbReference>
<dbReference type="Pfam" id="PF00899">
    <property type="entry name" value="ThiF"/>
    <property type="match status" value="1"/>
</dbReference>
<dbReference type="InterPro" id="IPR045886">
    <property type="entry name" value="ThiF/MoeB/HesA"/>
</dbReference>
<keyword evidence="4" id="KW-0547">Nucleotide-binding</keyword>
<keyword evidence="9" id="KW-1133">Transmembrane helix</keyword>
<dbReference type="PANTHER" id="PTHR10953">
    <property type="entry name" value="UBIQUITIN-ACTIVATING ENZYME E1"/>
    <property type="match status" value="1"/>
</dbReference>
<dbReference type="GO" id="GO:0071569">
    <property type="term" value="P:protein ufmylation"/>
    <property type="evidence" value="ECO:0007669"/>
    <property type="project" value="TreeGrafter"/>
</dbReference>
<keyword evidence="3" id="KW-0479">Metal-binding</keyword>
<organism evidence="11 12">
    <name type="scientific">Thlaspi arvense</name>
    <name type="common">Field penny-cress</name>
    <dbReference type="NCBI Taxonomy" id="13288"/>
    <lineage>
        <taxon>Eukaryota</taxon>
        <taxon>Viridiplantae</taxon>
        <taxon>Streptophyta</taxon>
        <taxon>Embryophyta</taxon>
        <taxon>Tracheophyta</taxon>
        <taxon>Spermatophyta</taxon>
        <taxon>Magnoliopsida</taxon>
        <taxon>eudicotyledons</taxon>
        <taxon>Gunneridae</taxon>
        <taxon>Pentapetalae</taxon>
        <taxon>rosids</taxon>
        <taxon>malvids</taxon>
        <taxon>Brassicales</taxon>
        <taxon>Brassicaceae</taxon>
        <taxon>Thlaspideae</taxon>
        <taxon>Thlaspi</taxon>
    </lineage>
</organism>
<protein>
    <recommendedName>
        <fullName evidence="2">Ubiquitin-like modifier-activating enzyme 5</fullName>
    </recommendedName>
</protein>
<evidence type="ECO:0000313" key="12">
    <source>
        <dbReference type="Proteomes" id="UP000836841"/>
    </source>
</evidence>
<evidence type="ECO:0000256" key="1">
    <source>
        <dbReference type="ARBA" id="ARBA00005339"/>
    </source>
</evidence>
<keyword evidence="6" id="KW-0862">Zinc</keyword>
<evidence type="ECO:0000256" key="5">
    <source>
        <dbReference type="ARBA" id="ARBA00022786"/>
    </source>
</evidence>
<dbReference type="AlphaFoldDB" id="A0AAU9RES2"/>
<comment type="similarity">
    <text evidence="1">Belongs to the ubiquitin-activating E1 family. UBA5 subfamily.</text>
</comment>
<accession>A0AAU9RES2</accession>
<dbReference type="EMBL" id="OU466857">
    <property type="protein sequence ID" value="CAH2038855.1"/>
    <property type="molecule type" value="Genomic_DNA"/>
</dbReference>
<evidence type="ECO:0000256" key="7">
    <source>
        <dbReference type="ARBA" id="ARBA00022840"/>
    </source>
</evidence>
<feature type="region of interest" description="Disordered" evidence="8">
    <location>
        <begin position="438"/>
        <end position="487"/>
    </location>
</feature>
<dbReference type="CDD" id="cd00757">
    <property type="entry name" value="ThiF_MoeB_HesA_family"/>
    <property type="match status" value="1"/>
</dbReference>
<feature type="domain" description="THIF-type NAD/FAD binding fold" evidence="10">
    <location>
        <begin position="133"/>
        <end position="387"/>
    </location>
</feature>
<keyword evidence="7" id="KW-0067">ATP-binding</keyword>
<dbReference type="SUPFAM" id="SSF69572">
    <property type="entry name" value="Activating enzymes of the ubiquitin-like proteins"/>
    <property type="match status" value="1"/>
</dbReference>
<keyword evidence="9" id="KW-0812">Transmembrane</keyword>
<dbReference type="Proteomes" id="UP000836841">
    <property type="component" value="Chromosome 1"/>
</dbReference>
<dbReference type="PROSITE" id="PS00065">
    <property type="entry name" value="D_2_HYDROXYACID_DH_1"/>
    <property type="match status" value="1"/>
</dbReference>
<evidence type="ECO:0000259" key="10">
    <source>
        <dbReference type="Pfam" id="PF00899"/>
    </source>
</evidence>
<evidence type="ECO:0000256" key="4">
    <source>
        <dbReference type="ARBA" id="ARBA00022741"/>
    </source>
</evidence>
<dbReference type="InterPro" id="IPR035985">
    <property type="entry name" value="Ubiquitin-activating_enz"/>
</dbReference>
<feature type="transmembrane region" description="Helical" evidence="9">
    <location>
        <begin position="7"/>
        <end position="28"/>
    </location>
</feature>
<gene>
    <name evidence="11" type="ORF">TAV2_LOCUS4054</name>
</gene>
<dbReference type="GO" id="GO:0005524">
    <property type="term" value="F:ATP binding"/>
    <property type="evidence" value="ECO:0007669"/>
    <property type="project" value="UniProtKB-KW"/>
</dbReference>
<keyword evidence="9" id="KW-0472">Membrane</keyword>
<reference evidence="11 12" key="1">
    <citation type="submission" date="2022-03" db="EMBL/GenBank/DDBJ databases">
        <authorList>
            <person name="Nunn A."/>
            <person name="Chopra R."/>
            <person name="Nunn A."/>
            <person name="Contreras Garrido A."/>
        </authorList>
    </citation>
    <scope>NUCLEOTIDE SEQUENCE [LARGE SCALE GENOMIC DNA]</scope>
</reference>
<keyword evidence="5" id="KW-0833">Ubl conjugation pathway</keyword>
<dbReference type="InterPro" id="IPR029752">
    <property type="entry name" value="D-isomer_DH_CS1"/>
</dbReference>
<name>A0AAU9RES2_THLAR</name>
<dbReference type="InterPro" id="IPR000594">
    <property type="entry name" value="ThiF_NAD_FAD-bd"/>
</dbReference>
<evidence type="ECO:0000256" key="6">
    <source>
        <dbReference type="ARBA" id="ARBA00022833"/>
    </source>
</evidence>
<dbReference type="FunFam" id="3.40.50.720:FF:000066">
    <property type="entry name" value="Putative ubiquitin-like modifier-activating enzyme 5"/>
    <property type="match status" value="1"/>
</dbReference>
<dbReference type="GO" id="GO:0005829">
    <property type="term" value="C:cytosol"/>
    <property type="evidence" value="ECO:0007669"/>
    <property type="project" value="TreeGrafter"/>
</dbReference>
<evidence type="ECO:0000256" key="2">
    <source>
        <dbReference type="ARBA" id="ARBA00016279"/>
    </source>
</evidence>
<evidence type="ECO:0000313" key="11">
    <source>
        <dbReference type="EMBL" id="CAH2038855.1"/>
    </source>
</evidence>
<sequence length="499" mass="54659">MFFPCNLGQLFCSVFSFVGLIITLLSLNPFALHTLPVSLRNPFEFLKSASHILSQIFHITFGSSLYLTRVGMESEFKAMLDDLDVLEKSLSDPAPIHKLRSHVENIATLSKSNPHRRSKVKELSSEVVDSNPYSRLMALQRMGIVENYERIREFSVAIVGIGGVGSVAAEMLTRCGIGRLLLYDYDTVELANMNRLFFRPDQVGMTKTDAAVQTLAEINPDVVLESFTMNITTVQGFETFASSLKNKSFCPNKEGSGVDLVLSCVDNYEARMAVNQACNELSQTWMESGVSEDAVSGHIQLLVPGETACFACAPPLVVASGIDERTLKREGVCAASLPTTMGVVAGLLVQNSLKFLLNFGEVSPYLGYNSLKDFFPTMQMRPNPQCSNGVCLERQKEYMLAKPARDAAAKAKMEADALTVTDDGPVHDDNEWNISVVDDENEKDTTKASSSSDTLPEGLTRELPVADEYEKGIAIGSGEAEEEDDLEDLKKQLEALNAA</sequence>
<keyword evidence="12" id="KW-1185">Reference proteome</keyword>
<proteinExistence type="inferred from homology"/>
<evidence type="ECO:0000256" key="3">
    <source>
        <dbReference type="ARBA" id="ARBA00022723"/>
    </source>
</evidence>
<evidence type="ECO:0000256" key="8">
    <source>
        <dbReference type="SAM" id="MobiDB-lite"/>
    </source>
</evidence>
<dbReference type="Gene3D" id="3.40.50.720">
    <property type="entry name" value="NAD(P)-binding Rossmann-like Domain"/>
    <property type="match status" value="1"/>
</dbReference>